<gene>
    <name evidence="1" type="ORF">RF55_1533</name>
</gene>
<evidence type="ECO:0000313" key="1">
    <source>
        <dbReference type="EMBL" id="KMQ98112.1"/>
    </source>
</evidence>
<dbReference type="PaxDb" id="67767-A0A0J7L595"/>
<proteinExistence type="predicted"/>
<protein>
    <submittedName>
        <fullName evidence="1">Dynein heavy chain</fullName>
    </submittedName>
</protein>
<evidence type="ECO:0000313" key="2">
    <source>
        <dbReference type="Proteomes" id="UP000036403"/>
    </source>
</evidence>
<reference evidence="1 2" key="1">
    <citation type="submission" date="2015-04" db="EMBL/GenBank/DDBJ databases">
        <title>Lasius niger genome sequencing.</title>
        <authorList>
            <person name="Konorov E.A."/>
            <person name="Nikitin M.A."/>
            <person name="Kirill M.V."/>
            <person name="Chang P."/>
        </authorList>
    </citation>
    <scope>NUCLEOTIDE SEQUENCE [LARGE SCALE GENOMIC DNA]</scope>
    <source>
        <tissue evidence="1">Whole</tissue>
    </source>
</reference>
<keyword evidence="2" id="KW-1185">Reference proteome</keyword>
<sequence length="128" mass="14312">MWANNAHFGRADHDALHSVHYIPYTFSCGRRGYAPWIFPVDGGCFIATARLKDAEEHSWKFATCQVASSRATWELYLCPASGEVDIENGIPPSAEVWRQNLHAVNSDPEVLSENVIISLVRGKKHCIT</sequence>
<name>A0A0J7L595_LASNI</name>
<accession>A0A0J7L595</accession>
<dbReference type="EMBL" id="LBMM01000535">
    <property type="protein sequence ID" value="KMQ98112.1"/>
    <property type="molecule type" value="Genomic_DNA"/>
</dbReference>
<comment type="caution">
    <text evidence="1">The sequence shown here is derived from an EMBL/GenBank/DDBJ whole genome shotgun (WGS) entry which is preliminary data.</text>
</comment>
<dbReference type="AlphaFoldDB" id="A0A0J7L595"/>
<organism evidence="1 2">
    <name type="scientific">Lasius niger</name>
    <name type="common">Black garden ant</name>
    <dbReference type="NCBI Taxonomy" id="67767"/>
    <lineage>
        <taxon>Eukaryota</taxon>
        <taxon>Metazoa</taxon>
        <taxon>Ecdysozoa</taxon>
        <taxon>Arthropoda</taxon>
        <taxon>Hexapoda</taxon>
        <taxon>Insecta</taxon>
        <taxon>Pterygota</taxon>
        <taxon>Neoptera</taxon>
        <taxon>Endopterygota</taxon>
        <taxon>Hymenoptera</taxon>
        <taxon>Apocrita</taxon>
        <taxon>Aculeata</taxon>
        <taxon>Formicoidea</taxon>
        <taxon>Formicidae</taxon>
        <taxon>Formicinae</taxon>
        <taxon>Lasius</taxon>
        <taxon>Lasius</taxon>
    </lineage>
</organism>
<dbReference type="Proteomes" id="UP000036403">
    <property type="component" value="Unassembled WGS sequence"/>
</dbReference>